<protein>
    <submittedName>
        <fullName evidence="2">Uncharacterized protein</fullName>
    </submittedName>
</protein>
<name>A0ABD6DL27_9EURY</name>
<dbReference type="EMBL" id="JBHUDO010000003">
    <property type="protein sequence ID" value="MFD1646897.1"/>
    <property type="molecule type" value="Genomic_DNA"/>
</dbReference>
<sequence length="220" mass="25666">MTANDSRPPVHESLSVVEHETIYQNDEWWKAVVQYRYEDAADSEVAIYLWHHDDEEWNRKNKYVVKTPEAWHSDSKTVDALIMDSPPSSDADPDLETRDSEFPVSEYYTVAAGKTVFKTEEWWKAIVNISEKGDWETNEVMIYVWQQRDGDWRRQQKYTIKSQSKWEEEEVVVDSILEGEPKRQNSTVGDSEEPEDTETEALETLSDEIDKHLSADLEGS</sequence>
<organism evidence="2 3">
    <name type="scientific">Haloarchaeobius litoreus</name>
    <dbReference type="NCBI Taxonomy" id="755306"/>
    <lineage>
        <taxon>Archaea</taxon>
        <taxon>Methanobacteriati</taxon>
        <taxon>Methanobacteriota</taxon>
        <taxon>Stenosarchaea group</taxon>
        <taxon>Halobacteria</taxon>
        <taxon>Halobacteriales</taxon>
        <taxon>Halorubellaceae</taxon>
        <taxon>Haloarchaeobius</taxon>
    </lineage>
</organism>
<feature type="region of interest" description="Disordered" evidence="1">
    <location>
        <begin position="176"/>
        <end position="220"/>
    </location>
</feature>
<feature type="compositionally biased region" description="Basic and acidic residues" evidence="1">
    <location>
        <begin position="208"/>
        <end position="220"/>
    </location>
</feature>
<gene>
    <name evidence="2" type="ORF">ACFSBL_14490</name>
</gene>
<comment type="caution">
    <text evidence="2">The sequence shown here is derived from an EMBL/GenBank/DDBJ whole genome shotgun (WGS) entry which is preliminary data.</text>
</comment>
<accession>A0ABD6DL27</accession>
<evidence type="ECO:0000313" key="2">
    <source>
        <dbReference type="EMBL" id="MFD1646897.1"/>
    </source>
</evidence>
<evidence type="ECO:0000313" key="3">
    <source>
        <dbReference type="Proteomes" id="UP001597034"/>
    </source>
</evidence>
<dbReference type="AlphaFoldDB" id="A0ABD6DL27"/>
<evidence type="ECO:0000256" key="1">
    <source>
        <dbReference type="SAM" id="MobiDB-lite"/>
    </source>
</evidence>
<dbReference type="Proteomes" id="UP001597034">
    <property type="component" value="Unassembled WGS sequence"/>
</dbReference>
<keyword evidence="3" id="KW-1185">Reference proteome</keyword>
<feature type="compositionally biased region" description="Acidic residues" evidence="1">
    <location>
        <begin position="190"/>
        <end position="207"/>
    </location>
</feature>
<dbReference type="RefSeq" id="WP_256401032.1">
    <property type="nucleotide sequence ID" value="NZ_JANHJR010000003.1"/>
</dbReference>
<reference evidence="2 3" key="1">
    <citation type="journal article" date="2019" name="Int. J. Syst. Evol. Microbiol.">
        <title>The Global Catalogue of Microorganisms (GCM) 10K type strain sequencing project: providing services to taxonomists for standard genome sequencing and annotation.</title>
        <authorList>
            <consortium name="The Broad Institute Genomics Platform"/>
            <consortium name="The Broad Institute Genome Sequencing Center for Infectious Disease"/>
            <person name="Wu L."/>
            <person name="Ma J."/>
        </authorList>
    </citation>
    <scope>NUCLEOTIDE SEQUENCE [LARGE SCALE GENOMIC DNA]</scope>
    <source>
        <strain evidence="2 3">CGMCC 1.10390</strain>
    </source>
</reference>
<proteinExistence type="predicted"/>